<dbReference type="EMBL" id="JAPWGL010000003">
    <property type="protein sequence ID" value="MCZ4224225.1"/>
    <property type="molecule type" value="Genomic_DNA"/>
</dbReference>
<comment type="subcellular location">
    <subcellularLocation>
        <location evidence="1">Membrane</location>
        <topology evidence="1">Multi-pass membrane protein</topology>
    </subcellularLocation>
</comment>
<gene>
    <name evidence="7" type="ORF">O0931_12995</name>
</gene>
<feature type="transmembrane region" description="Helical" evidence="5">
    <location>
        <begin position="34"/>
        <end position="53"/>
    </location>
</feature>
<feature type="transmembrane region" description="Helical" evidence="5">
    <location>
        <begin position="380"/>
        <end position="400"/>
    </location>
</feature>
<feature type="transmembrane region" description="Helical" evidence="5">
    <location>
        <begin position="176"/>
        <end position="193"/>
    </location>
</feature>
<feature type="transmembrane region" description="Helical" evidence="5">
    <location>
        <begin position="7"/>
        <end position="28"/>
    </location>
</feature>
<feature type="transmembrane region" description="Helical" evidence="5">
    <location>
        <begin position="335"/>
        <end position="368"/>
    </location>
</feature>
<protein>
    <submittedName>
        <fullName evidence="7">O-antigen ligase family protein</fullName>
    </submittedName>
</protein>
<keyword evidence="2 5" id="KW-0812">Transmembrane</keyword>
<comment type="caution">
    <text evidence="7">The sequence shown here is derived from an EMBL/GenBank/DDBJ whole genome shotgun (WGS) entry which is preliminary data.</text>
</comment>
<name>A0ABT4KZ61_9SPHI</name>
<evidence type="ECO:0000256" key="3">
    <source>
        <dbReference type="ARBA" id="ARBA00022989"/>
    </source>
</evidence>
<keyword evidence="8" id="KW-1185">Reference proteome</keyword>
<feature type="transmembrane region" description="Helical" evidence="5">
    <location>
        <begin position="88"/>
        <end position="108"/>
    </location>
</feature>
<dbReference type="SUPFAM" id="SSF48452">
    <property type="entry name" value="TPR-like"/>
    <property type="match status" value="1"/>
</dbReference>
<feature type="transmembrane region" description="Helical" evidence="5">
    <location>
        <begin position="199"/>
        <end position="215"/>
    </location>
</feature>
<dbReference type="InterPro" id="IPR007016">
    <property type="entry name" value="O-antigen_ligase-rel_domated"/>
</dbReference>
<dbReference type="Proteomes" id="UP001144341">
    <property type="component" value="Unassembled WGS sequence"/>
</dbReference>
<dbReference type="Pfam" id="PF04932">
    <property type="entry name" value="Wzy_C"/>
    <property type="match status" value="1"/>
</dbReference>
<organism evidence="7 8">
    <name type="scientific">Pedobacter rhodius</name>
    <dbReference type="NCBI Taxonomy" id="3004098"/>
    <lineage>
        <taxon>Bacteria</taxon>
        <taxon>Pseudomonadati</taxon>
        <taxon>Bacteroidota</taxon>
        <taxon>Sphingobacteriia</taxon>
        <taxon>Sphingobacteriales</taxon>
        <taxon>Sphingobacteriaceae</taxon>
        <taxon>Pedobacter</taxon>
    </lineage>
</organism>
<dbReference type="RefSeq" id="WP_269416006.1">
    <property type="nucleotide sequence ID" value="NZ_JAPWGL010000003.1"/>
</dbReference>
<dbReference type="InterPro" id="IPR051533">
    <property type="entry name" value="WaaL-like"/>
</dbReference>
<dbReference type="InterPro" id="IPR011990">
    <property type="entry name" value="TPR-like_helical_dom_sf"/>
</dbReference>
<dbReference type="PANTHER" id="PTHR37422:SF13">
    <property type="entry name" value="LIPOPOLYSACCHARIDE BIOSYNTHESIS PROTEIN PA4999-RELATED"/>
    <property type="match status" value="1"/>
</dbReference>
<feature type="domain" description="O-antigen ligase-related" evidence="6">
    <location>
        <begin position="176"/>
        <end position="320"/>
    </location>
</feature>
<sequence length="543" mass="63027">MEKQREIASLLLQFFLILLFCFIKQDYINYYYKTNFFLFSITFTSLLIIQLFFKKNTITITWLEIYSHSIIIILFVITIISFNNYTDLALIENFILAILLYFPIKNIIDISIKENKNEALSAVFLITLLSILIKSILYSTGNGINGDMYNSTYFSNYITLSIPLLNLIITKIKNKYFIFSAASLIIMIIVINLLNNARAATIAGILYIVLNNSLLDFQKNRFLKVILFIFIPVASCVLVSKLSSVKGRLSIWQSCLEIFITHPWGIGIGNLKENLTVFQSSQMINWVNKEKFLLADINDYAFNDYLQFIVEGGFLIIIALILFTILFWKKKSLRLYYIFILILSSTSYILHSFPTIIIIIVTLLILSYNKIEKGIRVKNQFGYIFLGIISVWSYFGFLSYTSKGYFGNSLLGTVINKYRSLDNKYKFDIGMLEFERKKYSIAIRTLKNTGLLNQDINVNLAIGYSFEQLNKLDSAKKYYVKANELLPRIFKPKYFLFNFYKKHNDTLNLKKICLEIINTPVKIKSVEIDSLQNIALIELRKIK</sequence>
<feature type="transmembrane region" description="Helical" evidence="5">
    <location>
        <begin position="151"/>
        <end position="169"/>
    </location>
</feature>
<accession>A0ABT4KZ61</accession>
<keyword evidence="7" id="KW-0436">Ligase</keyword>
<keyword evidence="3 5" id="KW-1133">Transmembrane helix</keyword>
<evidence type="ECO:0000256" key="1">
    <source>
        <dbReference type="ARBA" id="ARBA00004141"/>
    </source>
</evidence>
<proteinExistence type="predicted"/>
<evidence type="ECO:0000313" key="7">
    <source>
        <dbReference type="EMBL" id="MCZ4224225.1"/>
    </source>
</evidence>
<evidence type="ECO:0000256" key="5">
    <source>
        <dbReference type="SAM" id="Phobius"/>
    </source>
</evidence>
<dbReference type="PANTHER" id="PTHR37422">
    <property type="entry name" value="TEICHURONIC ACID BIOSYNTHESIS PROTEIN TUAE"/>
    <property type="match status" value="1"/>
</dbReference>
<feature type="transmembrane region" description="Helical" evidence="5">
    <location>
        <begin position="120"/>
        <end position="139"/>
    </location>
</feature>
<feature type="transmembrane region" description="Helical" evidence="5">
    <location>
        <begin position="65"/>
        <end position="82"/>
    </location>
</feature>
<feature type="transmembrane region" description="Helical" evidence="5">
    <location>
        <begin position="222"/>
        <end position="240"/>
    </location>
</feature>
<evidence type="ECO:0000256" key="2">
    <source>
        <dbReference type="ARBA" id="ARBA00022692"/>
    </source>
</evidence>
<dbReference type="GO" id="GO:0016874">
    <property type="term" value="F:ligase activity"/>
    <property type="evidence" value="ECO:0007669"/>
    <property type="project" value="UniProtKB-KW"/>
</dbReference>
<evidence type="ECO:0000313" key="8">
    <source>
        <dbReference type="Proteomes" id="UP001144341"/>
    </source>
</evidence>
<evidence type="ECO:0000259" key="6">
    <source>
        <dbReference type="Pfam" id="PF04932"/>
    </source>
</evidence>
<evidence type="ECO:0000256" key="4">
    <source>
        <dbReference type="ARBA" id="ARBA00023136"/>
    </source>
</evidence>
<keyword evidence="4 5" id="KW-0472">Membrane</keyword>
<feature type="transmembrane region" description="Helical" evidence="5">
    <location>
        <begin position="305"/>
        <end position="328"/>
    </location>
</feature>
<reference evidence="7" key="1">
    <citation type="submission" date="2022-12" db="EMBL/GenBank/DDBJ databases">
        <title>Genome sequence of SJ11.</title>
        <authorList>
            <person name="Woo H."/>
        </authorList>
    </citation>
    <scope>NUCLEOTIDE SEQUENCE</scope>
    <source>
        <strain evidence="7">SJ11</strain>
    </source>
</reference>